<evidence type="ECO:0000256" key="1">
    <source>
        <dbReference type="ARBA" id="ARBA00001970"/>
    </source>
</evidence>
<keyword evidence="14 26" id="KW-0560">Oxidoreductase</keyword>
<dbReference type="InterPro" id="IPR017927">
    <property type="entry name" value="FAD-bd_FR_type"/>
</dbReference>
<dbReference type="SUPFAM" id="SSF46458">
    <property type="entry name" value="Globin-like"/>
    <property type="match status" value="1"/>
</dbReference>
<dbReference type="eggNOG" id="COG1018">
    <property type="taxonomic scope" value="Bacteria"/>
</dbReference>
<evidence type="ECO:0000256" key="14">
    <source>
        <dbReference type="ARBA" id="ARBA00023002"/>
    </source>
</evidence>
<dbReference type="Gene3D" id="1.10.490.10">
    <property type="entry name" value="Globins"/>
    <property type="match status" value="1"/>
</dbReference>
<keyword evidence="7" id="KW-0216">Detoxification</keyword>
<comment type="function">
    <text evidence="17">Is involved in NO detoxification in an aerobic process, termed nitric oxide dioxygenase (NOD) reaction that utilizes O(2) and NAD(P)H to convert NO to nitrate, which protects the bacterium from various noxious nitrogen compounds. Therefore, plays a central role in the inducible response to nitrosative stress.</text>
</comment>
<evidence type="ECO:0000256" key="9">
    <source>
        <dbReference type="ARBA" id="ARBA00022621"/>
    </source>
</evidence>
<comment type="catalytic activity">
    <reaction evidence="22">
        <text>2 nitric oxide + NADPH + 2 O2 = 2 nitrate + NADP(+) + H(+)</text>
        <dbReference type="Rhea" id="RHEA:19465"/>
        <dbReference type="ChEBI" id="CHEBI:15378"/>
        <dbReference type="ChEBI" id="CHEBI:15379"/>
        <dbReference type="ChEBI" id="CHEBI:16480"/>
        <dbReference type="ChEBI" id="CHEBI:17632"/>
        <dbReference type="ChEBI" id="CHEBI:57783"/>
        <dbReference type="ChEBI" id="CHEBI:58349"/>
        <dbReference type="EC" id="1.14.12.17"/>
    </reaction>
</comment>
<dbReference type="PRINTS" id="PR00406">
    <property type="entry name" value="CYTB5RDTASE"/>
</dbReference>
<evidence type="ECO:0000256" key="4">
    <source>
        <dbReference type="ARBA" id="ARBA00008414"/>
    </source>
</evidence>
<evidence type="ECO:0000256" key="3">
    <source>
        <dbReference type="ARBA" id="ARBA00006401"/>
    </source>
</evidence>
<dbReference type="GO" id="GO:0009636">
    <property type="term" value="P:response to toxic substance"/>
    <property type="evidence" value="ECO:0007669"/>
    <property type="project" value="UniProtKB-KW"/>
</dbReference>
<keyword evidence="11" id="KW-0479">Metal-binding</keyword>
<comment type="cofactor">
    <cofactor evidence="1">
        <name>heme b</name>
        <dbReference type="ChEBI" id="CHEBI:60344"/>
    </cofactor>
</comment>
<dbReference type="InterPro" id="IPR039261">
    <property type="entry name" value="FNR_nucleotide-bd"/>
</dbReference>
<evidence type="ECO:0000256" key="18">
    <source>
        <dbReference type="ARBA" id="ARBA00030024"/>
    </source>
</evidence>
<dbReference type="GO" id="GO:0019825">
    <property type="term" value="F:oxygen binding"/>
    <property type="evidence" value="ECO:0007669"/>
    <property type="project" value="InterPro"/>
</dbReference>
<evidence type="ECO:0000259" key="24">
    <source>
        <dbReference type="PROSITE" id="PS01033"/>
    </source>
</evidence>
<protein>
    <recommendedName>
        <fullName evidence="6">Flavohemoprotein</fullName>
        <ecNumber evidence="5">1.14.12.17</ecNumber>
    </recommendedName>
    <alternativeName>
        <fullName evidence="19">Flavohemoglobin</fullName>
    </alternativeName>
    <alternativeName>
        <fullName evidence="18">Hemoglobin-like protein</fullName>
    </alternativeName>
    <alternativeName>
        <fullName evidence="20">Nitric oxide dioxygenase</fullName>
    </alternativeName>
</protein>
<evidence type="ECO:0000256" key="5">
    <source>
        <dbReference type="ARBA" id="ARBA00012229"/>
    </source>
</evidence>
<comment type="catalytic activity">
    <reaction evidence="21">
        <text>2 nitric oxide + NADH + 2 O2 = 2 nitrate + NAD(+) + H(+)</text>
        <dbReference type="Rhea" id="RHEA:19469"/>
        <dbReference type="ChEBI" id="CHEBI:15378"/>
        <dbReference type="ChEBI" id="CHEBI:15379"/>
        <dbReference type="ChEBI" id="CHEBI:16480"/>
        <dbReference type="ChEBI" id="CHEBI:17632"/>
        <dbReference type="ChEBI" id="CHEBI:57540"/>
        <dbReference type="ChEBI" id="CHEBI:57945"/>
        <dbReference type="EC" id="1.14.12.17"/>
    </reaction>
</comment>
<keyword evidence="26" id="KW-0223">Dioxygenase</keyword>
<keyword evidence="8 23" id="KW-0349">Heme</keyword>
<dbReference type="PANTHER" id="PTHR43396:SF3">
    <property type="entry name" value="FLAVOHEMOPROTEIN"/>
    <property type="match status" value="1"/>
</dbReference>
<dbReference type="PROSITE" id="PS51384">
    <property type="entry name" value="FAD_FR"/>
    <property type="match status" value="1"/>
</dbReference>
<keyword evidence="13" id="KW-0521">NADP</keyword>
<comment type="caution">
    <text evidence="26">The sequence shown here is derived from an EMBL/GenBank/DDBJ whole genome shotgun (WGS) entry which is preliminary data.</text>
</comment>
<name>M7NY13_9GAMM</name>
<evidence type="ECO:0000256" key="21">
    <source>
        <dbReference type="ARBA" id="ARBA00048649"/>
    </source>
</evidence>
<evidence type="ECO:0000256" key="13">
    <source>
        <dbReference type="ARBA" id="ARBA00022857"/>
    </source>
</evidence>
<comment type="similarity">
    <text evidence="3">In the C-terminal section; belongs to the flavoprotein pyridine nucleotide cytochrome reductase family.</text>
</comment>
<dbReference type="NCBIfam" id="NF009805">
    <property type="entry name" value="PRK13289.1"/>
    <property type="match status" value="1"/>
</dbReference>
<dbReference type="Pfam" id="PF00175">
    <property type="entry name" value="NAD_binding_1"/>
    <property type="match status" value="1"/>
</dbReference>
<dbReference type="FunFam" id="2.40.30.10:FF:000034">
    <property type="entry name" value="Flavohemoprotein"/>
    <property type="match status" value="1"/>
</dbReference>
<evidence type="ECO:0000313" key="26">
    <source>
        <dbReference type="EMBL" id="EMR12101.1"/>
    </source>
</evidence>
<gene>
    <name evidence="26" type="ORF">MPL1_11920</name>
</gene>
<keyword evidence="15" id="KW-0408">Iron</keyword>
<evidence type="ECO:0000256" key="19">
    <source>
        <dbReference type="ARBA" id="ARBA00030929"/>
    </source>
</evidence>
<dbReference type="PROSITE" id="PS01033">
    <property type="entry name" value="GLOBIN"/>
    <property type="match status" value="1"/>
</dbReference>
<dbReference type="eggNOG" id="COG1017">
    <property type="taxonomic scope" value="Bacteria"/>
</dbReference>
<comment type="cofactor">
    <cofactor evidence="2">
        <name>FAD</name>
        <dbReference type="ChEBI" id="CHEBI:57692"/>
    </cofactor>
</comment>
<evidence type="ECO:0000256" key="8">
    <source>
        <dbReference type="ARBA" id="ARBA00022617"/>
    </source>
</evidence>
<dbReference type="Gene3D" id="3.40.50.80">
    <property type="entry name" value="Nucleotide-binding domain of ferredoxin-NADP reductase (FNR) module"/>
    <property type="match status" value="1"/>
</dbReference>
<dbReference type="EC" id="1.14.12.17" evidence="5"/>
<comment type="similarity">
    <text evidence="4">Belongs to the globin family. Two-domain flavohemoproteins subfamily.</text>
</comment>
<dbReference type="EMBL" id="APHR01000071">
    <property type="protein sequence ID" value="EMR12101.1"/>
    <property type="molecule type" value="Genomic_DNA"/>
</dbReference>
<keyword evidence="16" id="KW-0520">NAD</keyword>
<dbReference type="Gene3D" id="2.40.30.10">
    <property type="entry name" value="Translation factors"/>
    <property type="match status" value="1"/>
</dbReference>
<dbReference type="OrthoDB" id="9801223at2"/>
<dbReference type="FunFam" id="1.10.490.10:FF:000003">
    <property type="entry name" value="Flavohemoprotein"/>
    <property type="match status" value="1"/>
</dbReference>
<dbReference type="GO" id="GO:0071949">
    <property type="term" value="F:FAD binding"/>
    <property type="evidence" value="ECO:0007669"/>
    <property type="project" value="TreeGrafter"/>
</dbReference>
<sequence>MNSSQIEIIKQTVPVLQEHGETLTRRFYENMFRNNPEVKDFFNPAHQQAGTQQRALAGAICAYAANIDNLSALSGAVDLIAHKHVSLGIKPEHYPIVGQNLILTIQEVLGEAANEAIIEAWTVAYQELARIFVGQEAQLYQAQQKRYGWNGPKPFTITQKVAESSNITSFYLQPLDGNLPVGQQAGQYTTVHLTVNGQTVMRNYSLSNAPDAGAYRISVKRETAIDEQAPDGLVSNYLHDYYHEGDVLELAPPCGEFQLHIQEDNNQPIVFVAGGVGITPIIAMLHDVLKRQSESGRPIYLFQCVRNTDVLPFVSELQALLERHDNLHWHIFLSQQKSPVADGLKHVHHGRLSMQALDSVIDRQQAISMFACGPAGLISHLSTMIDTRDQAQDSFRYEFFGPAQAV</sequence>
<dbReference type="PATRIC" id="fig|1286106.3.peg.2388"/>
<dbReference type="PANTHER" id="PTHR43396">
    <property type="entry name" value="FLAVOHEMOPROTEIN"/>
    <property type="match status" value="1"/>
</dbReference>
<evidence type="ECO:0000256" key="17">
    <source>
        <dbReference type="ARBA" id="ARBA00025094"/>
    </source>
</evidence>
<dbReference type="Pfam" id="PF00970">
    <property type="entry name" value="FAD_binding_6"/>
    <property type="match status" value="1"/>
</dbReference>
<dbReference type="InterPro" id="IPR017938">
    <property type="entry name" value="Riboflavin_synthase-like_b-brl"/>
</dbReference>
<dbReference type="CDD" id="cd06184">
    <property type="entry name" value="flavohem_like_fad_nad_binding"/>
    <property type="match status" value="1"/>
</dbReference>
<evidence type="ECO:0000259" key="25">
    <source>
        <dbReference type="PROSITE" id="PS51384"/>
    </source>
</evidence>
<dbReference type="GO" id="GO:0005344">
    <property type="term" value="F:oxygen carrier activity"/>
    <property type="evidence" value="ECO:0007669"/>
    <property type="project" value="UniProtKB-KW"/>
</dbReference>
<evidence type="ECO:0000256" key="7">
    <source>
        <dbReference type="ARBA" id="ARBA00022575"/>
    </source>
</evidence>
<reference evidence="26 27" key="1">
    <citation type="journal article" date="2013" name="Genome Announc.">
        <title>Draft Genome Sequence of Methylophaga lonarensis MPLT, a Haloalkaliphilic (Non-Methane-Utilizing) Methylotroph.</title>
        <authorList>
            <person name="Shetty S.A."/>
            <person name="Marathe N.P."/>
            <person name="Munot H."/>
            <person name="Antony C.P."/>
            <person name="Dhotre D.P."/>
            <person name="Murrell J.C."/>
            <person name="Shouche Y.S."/>
        </authorList>
    </citation>
    <scope>NUCLEOTIDE SEQUENCE [LARGE SCALE GENOMIC DNA]</scope>
    <source>
        <strain evidence="26 27">MPL</strain>
    </source>
</reference>
<accession>M7NY13</accession>
<keyword evidence="9 23" id="KW-0561">Oxygen transport</keyword>
<dbReference type="Pfam" id="PF00042">
    <property type="entry name" value="Globin"/>
    <property type="match status" value="1"/>
</dbReference>
<evidence type="ECO:0000313" key="27">
    <source>
        <dbReference type="Proteomes" id="UP000012019"/>
    </source>
</evidence>
<dbReference type="AlphaFoldDB" id="M7NY13"/>
<evidence type="ECO:0000256" key="20">
    <source>
        <dbReference type="ARBA" id="ARBA00033187"/>
    </source>
</evidence>
<evidence type="ECO:0000256" key="12">
    <source>
        <dbReference type="ARBA" id="ARBA00022827"/>
    </source>
</evidence>
<keyword evidence="10" id="KW-0285">Flavoprotein</keyword>
<dbReference type="InterPro" id="IPR012292">
    <property type="entry name" value="Globin/Proto"/>
</dbReference>
<keyword evidence="27" id="KW-1185">Reference proteome</keyword>
<evidence type="ECO:0000256" key="16">
    <source>
        <dbReference type="ARBA" id="ARBA00023027"/>
    </source>
</evidence>
<dbReference type="InterPro" id="IPR001433">
    <property type="entry name" value="OxRdtase_FAD/NAD-bd"/>
</dbReference>
<dbReference type="GO" id="GO:0046210">
    <property type="term" value="P:nitric oxide catabolic process"/>
    <property type="evidence" value="ECO:0007669"/>
    <property type="project" value="TreeGrafter"/>
</dbReference>
<dbReference type="InterPro" id="IPR009050">
    <property type="entry name" value="Globin-like_sf"/>
</dbReference>
<dbReference type="GO" id="GO:0020037">
    <property type="term" value="F:heme binding"/>
    <property type="evidence" value="ECO:0007669"/>
    <property type="project" value="InterPro"/>
</dbReference>
<evidence type="ECO:0000256" key="23">
    <source>
        <dbReference type="RuleBase" id="RU000356"/>
    </source>
</evidence>
<dbReference type="SUPFAM" id="SSF63380">
    <property type="entry name" value="Riboflavin synthase domain-like"/>
    <property type="match status" value="1"/>
</dbReference>
<dbReference type="InterPro" id="IPR008333">
    <property type="entry name" value="Cbr1-like_FAD-bd_dom"/>
</dbReference>
<evidence type="ECO:0000256" key="22">
    <source>
        <dbReference type="ARBA" id="ARBA00049433"/>
    </source>
</evidence>
<dbReference type="GO" id="GO:0071500">
    <property type="term" value="P:cellular response to nitrosative stress"/>
    <property type="evidence" value="ECO:0007669"/>
    <property type="project" value="TreeGrafter"/>
</dbReference>
<evidence type="ECO:0000256" key="11">
    <source>
        <dbReference type="ARBA" id="ARBA00022723"/>
    </source>
</evidence>
<evidence type="ECO:0000256" key="2">
    <source>
        <dbReference type="ARBA" id="ARBA00001974"/>
    </source>
</evidence>
<dbReference type="Proteomes" id="UP000012019">
    <property type="component" value="Unassembled WGS sequence"/>
</dbReference>
<dbReference type="InterPro" id="IPR000971">
    <property type="entry name" value="Globin"/>
</dbReference>
<evidence type="ECO:0000256" key="15">
    <source>
        <dbReference type="ARBA" id="ARBA00023004"/>
    </source>
</evidence>
<keyword evidence="23" id="KW-0813">Transport</keyword>
<dbReference type="SUPFAM" id="SSF52343">
    <property type="entry name" value="Ferredoxin reductase-like, C-terminal NADP-linked domain"/>
    <property type="match status" value="1"/>
</dbReference>
<dbReference type="RefSeq" id="WP_009727338.1">
    <property type="nucleotide sequence ID" value="NZ_APHR01000071.1"/>
</dbReference>
<proteinExistence type="inferred from homology"/>
<evidence type="ECO:0000256" key="10">
    <source>
        <dbReference type="ARBA" id="ARBA00022630"/>
    </source>
</evidence>
<dbReference type="STRING" id="1286106.MPL1_11920"/>
<dbReference type="GO" id="GO:0046872">
    <property type="term" value="F:metal ion binding"/>
    <property type="evidence" value="ECO:0007669"/>
    <property type="project" value="UniProtKB-KW"/>
</dbReference>
<dbReference type="CDD" id="cd08922">
    <property type="entry name" value="FHb-globin"/>
    <property type="match status" value="1"/>
</dbReference>
<organism evidence="26 27">
    <name type="scientific">Methylophaga lonarensis MPL</name>
    <dbReference type="NCBI Taxonomy" id="1286106"/>
    <lineage>
        <taxon>Bacteria</taxon>
        <taxon>Pseudomonadati</taxon>
        <taxon>Pseudomonadota</taxon>
        <taxon>Gammaproteobacteria</taxon>
        <taxon>Thiotrichales</taxon>
        <taxon>Piscirickettsiaceae</taxon>
        <taxon>Methylophaga</taxon>
    </lineage>
</organism>
<feature type="domain" description="Globin" evidence="24">
    <location>
        <begin position="1"/>
        <end position="137"/>
    </location>
</feature>
<feature type="domain" description="FAD-binding FR-type" evidence="25">
    <location>
        <begin position="150"/>
        <end position="260"/>
    </location>
</feature>
<dbReference type="GO" id="GO:0008941">
    <property type="term" value="F:nitric oxide dioxygenase NAD(P)H activity"/>
    <property type="evidence" value="ECO:0007669"/>
    <property type="project" value="UniProtKB-EC"/>
</dbReference>
<evidence type="ECO:0000256" key="6">
    <source>
        <dbReference type="ARBA" id="ARBA00014637"/>
    </source>
</evidence>
<keyword evidence="12" id="KW-0274">FAD</keyword>